<evidence type="ECO:0000256" key="3">
    <source>
        <dbReference type="ARBA" id="ARBA00022833"/>
    </source>
</evidence>
<sequence>MNCEQANKIPLETVLKSMGYAALGKHSGGSEQWFENPFRTERTPSFSVNHKKNLWQDLGTGEGGSVIDLVMQYGNTSVSGALTWLSDHIGGNSLPQINRTHSTGEFEQKKARYEVRKSGIVMNPALVGYIEQRGISQKVARKHLKEVRYFDTETEKEFFGLGMQNHLGGWSIRNKYMKTVIAPNGFADVRGNGEKANTVNVFEGMFDYLSYLMMTDQTDARMRSIILNSTKMAKQAADYLRKDLTVQNVVLWFDNEPEGSKASEAVEQATAHFTALPYAVYDARNTFYGYEDLNASWVATKEKNRIEIRPIKYHDSDQNDNLQMDL</sequence>
<reference evidence="5 6" key="1">
    <citation type="submission" date="2019-03" db="EMBL/GenBank/DDBJ databases">
        <title>Genomic Encyclopedia of Archaeal and Bacterial Type Strains, Phase II (KMG-II): from individual species to whole genera.</title>
        <authorList>
            <person name="Goeker M."/>
        </authorList>
    </citation>
    <scope>NUCLEOTIDE SEQUENCE [LARGE SCALE GENOMIC DNA]</scope>
    <source>
        <strain evidence="5 6">DSM 25233</strain>
    </source>
</reference>
<accession>A0A4R7JYP2</accession>
<dbReference type="RefSeq" id="WP_133688038.1">
    <property type="nucleotide sequence ID" value="NZ_SOAY01000012.1"/>
</dbReference>
<gene>
    <name evidence="5" type="ORF">CLV90_2764</name>
</gene>
<evidence type="ECO:0000313" key="5">
    <source>
        <dbReference type="EMBL" id="TDT43642.1"/>
    </source>
</evidence>
<keyword evidence="2" id="KW-0863">Zinc-finger</keyword>
<dbReference type="EMBL" id="SOAY01000012">
    <property type="protein sequence ID" value="TDT43642.1"/>
    <property type="molecule type" value="Genomic_DNA"/>
</dbReference>
<evidence type="ECO:0000313" key="6">
    <source>
        <dbReference type="Proteomes" id="UP000294749"/>
    </source>
</evidence>
<protein>
    <submittedName>
        <fullName evidence="5">Toprim domain-containing protein</fullName>
    </submittedName>
</protein>
<dbReference type="OrthoDB" id="8536512at2"/>
<dbReference type="InterPro" id="IPR002694">
    <property type="entry name" value="Znf_CHC2"/>
</dbReference>
<dbReference type="Gene3D" id="3.40.1360.10">
    <property type="match status" value="1"/>
</dbReference>
<dbReference type="AlphaFoldDB" id="A0A4R7JYP2"/>
<keyword evidence="6" id="KW-1185">Reference proteome</keyword>
<dbReference type="Proteomes" id="UP000294749">
    <property type="component" value="Unassembled WGS sequence"/>
</dbReference>
<dbReference type="InterPro" id="IPR036977">
    <property type="entry name" value="DNA_primase_Znf_CHC2"/>
</dbReference>
<evidence type="ECO:0000256" key="1">
    <source>
        <dbReference type="ARBA" id="ARBA00022723"/>
    </source>
</evidence>
<keyword evidence="1" id="KW-0479">Metal-binding</keyword>
<organism evidence="5 6">
    <name type="scientific">Maribacter spongiicola</name>
    <dbReference type="NCBI Taxonomy" id="1206753"/>
    <lineage>
        <taxon>Bacteria</taxon>
        <taxon>Pseudomonadati</taxon>
        <taxon>Bacteroidota</taxon>
        <taxon>Flavobacteriia</taxon>
        <taxon>Flavobacteriales</taxon>
        <taxon>Flavobacteriaceae</taxon>
        <taxon>Maribacter</taxon>
    </lineage>
</organism>
<dbReference type="GO" id="GO:0006269">
    <property type="term" value="P:DNA replication, synthesis of primer"/>
    <property type="evidence" value="ECO:0007669"/>
    <property type="project" value="TreeGrafter"/>
</dbReference>
<comment type="caution">
    <text evidence="5">The sequence shown here is derived from an EMBL/GenBank/DDBJ whole genome shotgun (WGS) entry which is preliminary data.</text>
</comment>
<dbReference type="GO" id="GO:0008270">
    <property type="term" value="F:zinc ion binding"/>
    <property type="evidence" value="ECO:0007669"/>
    <property type="project" value="UniProtKB-KW"/>
</dbReference>
<dbReference type="Pfam" id="PF01807">
    <property type="entry name" value="Zn_ribbon_DnaG"/>
    <property type="match status" value="1"/>
</dbReference>
<dbReference type="PANTHER" id="PTHR30313">
    <property type="entry name" value="DNA PRIMASE"/>
    <property type="match status" value="1"/>
</dbReference>
<evidence type="ECO:0000256" key="2">
    <source>
        <dbReference type="ARBA" id="ARBA00022771"/>
    </source>
</evidence>
<dbReference type="GO" id="GO:0005737">
    <property type="term" value="C:cytoplasm"/>
    <property type="evidence" value="ECO:0007669"/>
    <property type="project" value="TreeGrafter"/>
</dbReference>
<dbReference type="SMART" id="SM00400">
    <property type="entry name" value="ZnF_CHCC"/>
    <property type="match status" value="1"/>
</dbReference>
<dbReference type="GO" id="GO:0003899">
    <property type="term" value="F:DNA-directed RNA polymerase activity"/>
    <property type="evidence" value="ECO:0007669"/>
    <property type="project" value="InterPro"/>
</dbReference>
<keyword evidence="3" id="KW-0862">Zinc</keyword>
<proteinExistence type="predicted"/>
<dbReference type="SUPFAM" id="SSF57783">
    <property type="entry name" value="Zinc beta-ribbon"/>
    <property type="match status" value="1"/>
</dbReference>
<dbReference type="PANTHER" id="PTHR30313:SF2">
    <property type="entry name" value="DNA PRIMASE"/>
    <property type="match status" value="1"/>
</dbReference>
<dbReference type="Pfam" id="PF13155">
    <property type="entry name" value="Toprim_2"/>
    <property type="match status" value="1"/>
</dbReference>
<name>A0A4R7JYP2_9FLAO</name>
<dbReference type="InterPro" id="IPR050219">
    <property type="entry name" value="DnaG_primase"/>
</dbReference>
<feature type="domain" description="Zinc finger CHC2-type" evidence="4">
    <location>
        <begin position="37"/>
        <end position="86"/>
    </location>
</feature>
<dbReference type="GO" id="GO:0003677">
    <property type="term" value="F:DNA binding"/>
    <property type="evidence" value="ECO:0007669"/>
    <property type="project" value="InterPro"/>
</dbReference>
<dbReference type="Gene3D" id="3.90.580.10">
    <property type="entry name" value="Zinc finger, CHC2-type domain"/>
    <property type="match status" value="1"/>
</dbReference>
<evidence type="ECO:0000259" key="4">
    <source>
        <dbReference type="SMART" id="SM00400"/>
    </source>
</evidence>